<keyword evidence="9 18" id="KW-0963">Cytoplasm</keyword>
<evidence type="ECO:0000259" key="20">
    <source>
        <dbReference type="Pfam" id="PF24621"/>
    </source>
</evidence>
<evidence type="ECO:0000313" key="21">
    <source>
        <dbReference type="EMBL" id="NMF08196.1"/>
    </source>
</evidence>
<dbReference type="InterPro" id="IPR050071">
    <property type="entry name" value="Dehydroquinate_synthase"/>
</dbReference>
<comment type="cofactor">
    <cofactor evidence="18">
        <name>Co(2+)</name>
        <dbReference type="ChEBI" id="CHEBI:48828"/>
    </cofactor>
    <cofactor evidence="18">
        <name>Zn(2+)</name>
        <dbReference type="ChEBI" id="CHEBI:29105"/>
    </cofactor>
    <text evidence="18">Binds 1 divalent metal cation per subunit. Can use either Co(2+) or Zn(2+).</text>
</comment>
<keyword evidence="12 18" id="KW-0547">Nucleotide-binding</keyword>
<dbReference type="InterPro" id="IPR056179">
    <property type="entry name" value="DHQS_C"/>
</dbReference>
<dbReference type="GO" id="GO:0008652">
    <property type="term" value="P:amino acid biosynthetic process"/>
    <property type="evidence" value="ECO:0007669"/>
    <property type="project" value="UniProtKB-KW"/>
</dbReference>
<dbReference type="GO" id="GO:0000166">
    <property type="term" value="F:nucleotide binding"/>
    <property type="evidence" value="ECO:0007669"/>
    <property type="project" value="UniProtKB-KW"/>
</dbReference>
<dbReference type="Pfam" id="PF24621">
    <property type="entry name" value="DHQS_C"/>
    <property type="match status" value="1"/>
</dbReference>
<comment type="subcellular location">
    <subcellularLocation>
        <location evidence="4 18">Cytoplasm</location>
    </subcellularLocation>
</comment>
<protein>
    <recommendedName>
        <fullName evidence="8 18">3-dehydroquinate synthase</fullName>
        <shortName evidence="18">DHQS</shortName>
        <ecNumber evidence="7 18">4.2.3.4</ecNumber>
    </recommendedName>
</protein>
<feature type="domain" description="3-dehydroquinate synthase C-terminal" evidence="20">
    <location>
        <begin position="177"/>
        <end position="318"/>
    </location>
</feature>
<keyword evidence="15 18" id="KW-0057">Aromatic amino acid biosynthesis</keyword>
<evidence type="ECO:0000256" key="3">
    <source>
        <dbReference type="ARBA" id="ARBA00001947"/>
    </source>
</evidence>
<evidence type="ECO:0000256" key="6">
    <source>
        <dbReference type="ARBA" id="ARBA00005412"/>
    </source>
</evidence>
<accession>A0A7X9SUC3</accession>
<comment type="function">
    <text evidence="18">Catalyzes the conversion of 3-deoxy-D-arabino-heptulosonate 7-phosphate (DAHP) to dehydroquinate (DHQ).</text>
</comment>
<dbReference type="UniPathway" id="UPA00053">
    <property type="reaction ID" value="UER00085"/>
</dbReference>
<evidence type="ECO:0000256" key="5">
    <source>
        <dbReference type="ARBA" id="ARBA00004661"/>
    </source>
</evidence>
<feature type="binding site" evidence="18">
    <location>
        <begin position="67"/>
        <end position="72"/>
    </location>
    <ligand>
        <name>NAD(+)</name>
        <dbReference type="ChEBI" id="CHEBI:57540"/>
    </ligand>
</feature>
<evidence type="ECO:0000256" key="16">
    <source>
        <dbReference type="ARBA" id="ARBA00023239"/>
    </source>
</evidence>
<dbReference type="InterPro" id="IPR016037">
    <property type="entry name" value="DHQ_synth_AroB"/>
</dbReference>
<gene>
    <name evidence="18" type="primary">aroB</name>
    <name evidence="21" type="ORF">HF852_00985</name>
</gene>
<evidence type="ECO:0000256" key="7">
    <source>
        <dbReference type="ARBA" id="ARBA00013031"/>
    </source>
</evidence>
<dbReference type="RefSeq" id="WP_060925672.1">
    <property type="nucleotide sequence ID" value="NZ_JABAGA010000001.1"/>
</dbReference>
<keyword evidence="11 18" id="KW-0479">Metal-binding</keyword>
<keyword evidence="13 18" id="KW-0862">Zinc</keyword>
<keyword evidence="17 18" id="KW-0170">Cobalt</keyword>
<feature type="binding site" evidence="18">
    <location>
        <begin position="125"/>
        <end position="126"/>
    </location>
    <ligand>
        <name>NAD(+)</name>
        <dbReference type="ChEBI" id="CHEBI:57540"/>
    </ligand>
</feature>
<keyword evidence="14 18" id="KW-0520">NAD</keyword>
<evidence type="ECO:0000256" key="18">
    <source>
        <dbReference type="HAMAP-Rule" id="MF_00110"/>
    </source>
</evidence>
<reference evidence="21 22" key="1">
    <citation type="submission" date="2020-04" db="EMBL/GenBank/DDBJ databases">
        <authorList>
            <person name="Hitch T.C.A."/>
            <person name="Wylensek D."/>
            <person name="Clavel T."/>
        </authorList>
    </citation>
    <scope>NUCLEOTIDE SEQUENCE [LARGE SCALE GENOMIC DNA]</scope>
    <source>
        <strain evidence="21 22">BL-383-APC-2I</strain>
    </source>
</reference>
<comment type="similarity">
    <text evidence="6 18">Belongs to the sugar phosphate cyclases superfamily. Dehydroquinate synthase family.</text>
</comment>
<dbReference type="CDD" id="cd08195">
    <property type="entry name" value="DHQS"/>
    <property type="match status" value="1"/>
</dbReference>
<keyword evidence="16 18" id="KW-0456">Lyase</keyword>
<evidence type="ECO:0000256" key="1">
    <source>
        <dbReference type="ARBA" id="ARBA00001393"/>
    </source>
</evidence>
<dbReference type="GeneID" id="95321963"/>
<comment type="pathway">
    <text evidence="5 18">Metabolic intermediate biosynthesis; chorismate biosynthesis; chorismate from D-erythrose 4-phosphate and phosphoenolpyruvate: step 2/7.</text>
</comment>
<evidence type="ECO:0000256" key="11">
    <source>
        <dbReference type="ARBA" id="ARBA00022723"/>
    </source>
</evidence>
<name>A0A7X9SUC3_9CORY</name>
<evidence type="ECO:0000256" key="9">
    <source>
        <dbReference type="ARBA" id="ARBA00022490"/>
    </source>
</evidence>
<feature type="binding site" evidence="18">
    <location>
        <position position="138"/>
    </location>
    <ligand>
        <name>NAD(+)</name>
        <dbReference type="ChEBI" id="CHEBI:57540"/>
    </ligand>
</feature>
<dbReference type="GO" id="GO:0046872">
    <property type="term" value="F:metal ion binding"/>
    <property type="evidence" value="ECO:0007669"/>
    <property type="project" value="UniProtKB-KW"/>
</dbReference>
<evidence type="ECO:0000256" key="17">
    <source>
        <dbReference type="ARBA" id="ARBA00023285"/>
    </source>
</evidence>
<dbReference type="PANTHER" id="PTHR43622:SF7">
    <property type="entry name" value="3-DEHYDROQUINATE SYNTHASE, CHLOROPLASTIC"/>
    <property type="match status" value="1"/>
</dbReference>
<evidence type="ECO:0000259" key="19">
    <source>
        <dbReference type="Pfam" id="PF01761"/>
    </source>
</evidence>
<dbReference type="FunFam" id="3.40.50.1970:FF:000007">
    <property type="entry name" value="Pentafunctional AROM polypeptide"/>
    <property type="match status" value="1"/>
</dbReference>
<evidence type="ECO:0000256" key="13">
    <source>
        <dbReference type="ARBA" id="ARBA00022833"/>
    </source>
</evidence>
<feature type="binding site" evidence="18">
    <location>
        <position position="147"/>
    </location>
    <ligand>
        <name>NAD(+)</name>
        <dbReference type="ChEBI" id="CHEBI:57540"/>
    </ligand>
</feature>
<feature type="binding site" evidence="18">
    <location>
        <begin position="101"/>
        <end position="105"/>
    </location>
    <ligand>
        <name>NAD(+)</name>
        <dbReference type="ChEBI" id="CHEBI:57540"/>
    </ligand>
</feature>
<dbReference type="Proteomes" id="UP000589552">
    <property type="component" value="Unassembled WGS sequence"/>
</dbReference>
<feature type="binding site" evidence="18">
    <location>
        <position position="242"/>
    </location>
    <ligand>
        <name>Zn(2+)</name>
        <dbReference type="ChEBI" id="CHEBI:29105"/>
    </ligand>
</feature>
<dbReference type="GO" id="GO:0005737">
    <property type="term" value="C:cytoplasm"/>
    <property type="evidence" value="ECO:0007669"/>
    <property type="project" value="UniProtKB-SubCell"/>
</dbReference>
<dbReference type="GO" id="GO:0003856">
    <property type="term" value="F:3-dehydroquinate synthase activity"/>
    <property type="evidence" value="ECO:0007669"/>
    <property type="project" value="UniProtKB-UniRule"/>
</dbReference>
<dbReference type="HAMAP" id="MF_00110">
    <property type="entry name" value="DHQ_synthase"/>
    <property type="match status" value="1"/>
</dbReference>
<evidence type="ECO:0000256" key="8">
    <source>
        <dbReference type="ARBA" id="ARBA00017684"/>
    </source>
</evidence>
<organism evidence="21 22">
    <name type="scientific">Corynebacterium xerosis</name>
    <dbReference type="NCBI Taxonomy" id="1725"/>
    <lineage>
        <taxon>Bacteria</taxon>
        <taxon>Bacillati</taxon>
        <taxon>Actinomycetota</taxon>
        <taxon>Actinomycetes</taxon>
        <taxon>Mycobacteriales</taxon>
        <taxon>Corynebacteriaceae</taxon>
        <taxon>Corynebacterium</taxon>
    </lineage>
</organism>
<dbReference type="Gene3D" id="3.40.50.1970">
    <property type="match status" value="1"/>
</dbReference>
<dbReference type="AlphaFoldDB" id="A0A7X9SUC3"/>
<comment type="cofactor">
    <cofactor evidence="3">
        <name>Zn(2+)</name>
        <dbReference type="ChEBI" id="CHEBI:29105"/>
    </cofactor>
</comment>
<feature type="binding site" evidence="18">
    <location>
        <position position="258"/>
    </location>
    <ligand>
        <name>Zn(2+)</name>
        <dbReference type="ChEBI" id="CHEBI:29105"/>
    </ligand>
</feature>
<evidence type="ECO:0000256" key="10">
    <source>
        <dbReference type="ARBA" id="ARBA00022605"/>
    </source>
</evidence>
<feature type="domain" description="3-dehydroquinate synthase N-terminal" evidence="19">
    <location>
        <begin position="63"/>
        <end position="174"/>
    </location>
</feature>
<evidence type="ECO:0000256" key="4">
    <source>
        <dbReference type="ARBA" id="ARBA00004496"/>
    </source>
</evidence>
<dbReference type="Gene3D" id="1.20.1090.10">
    <property type="entry name" value="Dehydroquinate synthase-like - alpha domain"/>
    <property type="match status" value="1"/>
</dbReference>
<dbReference type="NCBIfam" id="TIGR01357">
    <property type="entry name" value="aroB"/>
    <property type="match status" value="1"/>
</dbReference>
<evidence type="ECO:0000256" key="2">
    <source>
        <dbReference type="ARBA" id="ARBA00001911"/>
    </source>
</evidence>
<comment type="caution">
    <text evidence="21">The sequence shown here is derived from an EMBL/GenBank/DDBJ whole genome shotgun (WGS) entry which is preliminary data.</text>
</comment>
<dbReference type="GO" id="GO:0009073">
    <property type="term" value="P:aromatic amino acid family biosynthetic process"/>
    <property type="evidence" value="ECO:0007669"/>
    <property type="project" value="UniProtKB-KW"/>
</dbReference>
<evidence type="ECO:0000256" key="15">
    <source>
        <dbReference type="ARBA" id="ARBA00023141"/>
    </source>
</evidence>
<evidence type="ECO:0000256" key="12">
    <source>
        <dbReference type="ARBA" id="ARBA00022741"/>
    </source>
</evidence>
<dbReference type="GO" id="GO:0009423">
    <property type="term" value="P:chorismate biosynthetic process"/>
    <property type="evidence" value="ECO:0007669"/>
    <property type="project" value="UniProtKB-UniRule"/>
</dbReference>
<evidence type="ECO:0000256" key="14">
    <source>
        <dbReference type="ARBA" id="ARBA00023027"/>
    </source>
</evidence>
<comment type="catalytic activity">
    <reaction evidence="1 18">
        <text>7-phospho-2-dehydro-3-deoxy-D-arabino-heptonate = 3-dehydroquinate + phosphate</text>
        <dbReference type="Rhea" id="RHEA:21968"/>
        <dbReference type="ChEBI" id="CHEBI:32364"/>
        <dbReference type="ChEBI" id="CHEBI:43474"/>
        <dbReference type="ChEBI" id="CHEBI:58394"/>
        <dbReference type="EC" id="4.2.3.4"/>
    </reaction>
</comment>
<feature type="binding site" evidence="18">
    <location>
        <begin position="165"/>
        <end position="168"/>
    </location>
    <ligand>
        <name>NAD(+)</name>
        <dbReference type="ChEBI" id="CHEBI:57540"/>
    </ligand>
</feature>
<dbReference type="InterPro" id="IPR030960">
    <property type="entry name" value="DHQS/DOIS_N"/>
</dbReference>
<dbReference type="InterPro" id="IPR030963">
    <property type="entry name" value="DHQ_synth_fam"/>
</dbReference>
<dbReference type="EC" id="4.2.3.4" evidence="7 18"/>
<keyword evidence="10 18" id="KW-0028">Amino-acid biosynthesis</keyword>
<dbReference type="EMBL" id="JABAGA010000001">
    <property type="protein sequence ID" value="NMF08196.1"/>
    <property type="molecule type" value="Genomic_DNA"/>
</dbReference>
<comment type="cofactor">
    <cofactor evidence="2 18">
        <name>NAD(+)</name>
        <dbReference type="ChEBI" id="CHEBI:57540"/>
    </cofactor>
</comment>
<proteinExistence type="inferred from homology"/>
<evidence type="ECO:0000313" key="22">
    <source>
        <dbReference type="Proteomes" id="UP000589552"/>
    </source>
</evidence>
<dbReference type="Pfam" id="PF01761">
    <property type="entry name" value="DHQ_synthase"/>
    <property type="match status" value="1"/>
</dbReference>
<sequence>MTSIPVNGPAPYEVRIGTGLVAEIAEAAGQAANVCVIHQGSVAGAANRIAEAVAAKGVNAFTLEIEDAEHGKTLESAGRCWDVLGERGVGRADAVVAVGGGAATDLGGYVAAAWMRGIKVYQVPTTLLAMVDAAVGGKTGINTAAGKNLVGAFHEPSGVFVDLDFLRTLPHAELVAGSAEIIKAGFISDTAILDLYESDPAACLDVDGALPELIERAIRVKAHVVSEDLKEAGLRETLNYGHTFGHAVERHEDYRWRHGHAVAVGMVYVAELARIAGLIDADLVERHRTILESIGLPTTYPDGLYDELFSGMTRDKKNRRGTIRFVVLTAPGETSRLEGPSEDQLREAYAALAAAGRPAAEESAR</sequence>
<dbReference type="PIRSF" id="PIRSF001455">
    <property type="entry name" value="DHQ_synth"/>
    <property type="match status" value="1"/>
</dbReference>
<feature type="binding site" evidence="18">
    <location>
        <position position="180"/>
    </location>
    <ligand>
        <name>Zn(2+)</name>
        <dbReference type="ChEBI" id="CHEBI:29105"/>
    </ligand>
</feature>
<dbReference type="PANTHER" id="PTHR43622">
    <property type="entry name" value="3-DEHYDROQUINATE SYNTHASE"/>
    <property type="match status" value="1"/>
</dbReference>
<dbReference type="SUPFAM" id="SSF56796">
    <property type="entry name" value="Dehydroquinate synthase-like"/>
    <property type="match status" value="1"/>
</dbReference>